<evidence type="ECO:0000313" key="8">
    <source>
        <dbReference type="Proteomes" id="UP000190888"/>
    </source>
</evidence>
<keyword evidence="5 7" id="KW-0456">Lyase</keyword>
<dbReference type="EC" id="4.3.2.1" evidence="3 5"/>
<dbReference type="Proteomes" id="UP000190888">
    <property type="component" value="Unassembled WGS sequence"/>
</dbReference>
<dbReference type="Gene3D" id="1.20.200.10">
    <property type="entry name" value="Fumarase/aspartase (Central domain)"/>
    <property type="match status" value="1"/>
</dbReference>
<dbReference type="InterPro" id="IPR009049">
    <property type="entry name" value="Argininosuccinate_lyase"/>
</dbReference>
<dbReference type="OrthoDB" id="9769623at2"/>
<keyword evidence="5" id="KW-0963">Cytoplasm</keyword>
<dbReference type="Gene3D" id="1.10.275.10">
    <property type="entry name" value="Fumarase/aspartase (N-terminal domain)"/>
    <property type="match status" value="1"/>
</dbReference>
<evidence type="ECO:0000256" key="1">
    <source>
        <dbReference type="ARBA" id="ARBA00000985"/>
    </source>
</evidence>
<dbReference type="PROSITE" id="PS00163">
    <property type="entry name" value="FUMARATE_LYASES"/>
    <property type="match status" value="1"/>
</dbReference>
<dbReference type="PRINTS" id="PR00145">
    <property type="entry name" value="ARGSUCLYASE"/>
</dbReference>
<dbReference type="InterPro" id="IPR020557">
    <property type="entry name" value="Fumarate_lyase_CS"/>
</dbReference>
<dbReference type="InterPro" id="IPR008948">
    <property type="entry name" value="L-Aspartase-like"/>
</dbReference>
<dbReference type="AlphaFoldDB" id="A0A1T4LZT3"/>
<evidence type="ECO:0000259" key="6">
    <source>
        <dbReference type="Pfam" id="PF00206"/>
    </source>
</evidence>
<keyword evidence="5" id="KW-0028">Amino-acid biosynthesis</keyword>
<protein>
    <recommendedName>
        <fullName evidence="3 5">Argininosuccinate lyase</fullName>
        <shortName evidence="5">ASAL</shortName>
        <ecNumber evidence="3 5">4.3.2.1</ecNumber>
    </recommendedName>
    <alternativeName>
        <fullName evidence="5">Arginosuccinase</fullName>
    </alternativeName>
</protein>
<dbReference type="Pfam" id="PF00206">
    <property type="entry name" value="Lyase_1"/>
    <property type="match status" value="1"/>
</dbReference>
<evidence type="ECO:0000256" key="3">
    <source>
        <dbReference type="ARBA" id="ARBA00012338"/>
    </source>
</evidence>
<reference evidence="7 8" key="1">
    <citation type="submission" date="2017-02" db="EMBL/GenBank/DDBJ databases">
        <authorList>
            <person name="Peterson S.W."/>
        </authorList>
    </citation>
    <scope>NUCLEOTIDE SEQUENCE [LARGE SCALE GENOMIC DNA]</scope>
    <source>
        <strain evidence="7 8">DSM 22335</strain>
    </source>
</reference>
<sequence>MKLWQKNTDVSTAVETFTVGRDPEFDLQLAPFDVLGSMAHVTMLAEVGLLNKEEVKQILTALGNIYQQTTDGSFSIQPGVEDVHSQVEMLLTERLGDAGKKIHSARSRNDQVLVDIKLFLRNEIALLVKEIQPFFELLISQSEKYKDHLLPGYTHLQLAMPSSFGLWFGAYAESLTDDMLTLQSAYKVVNKNPLGSAAGYGSSFPINRTLTTKLLGFAELNYNVVYAQMGRGKAERITAMALANVADTLAKMSMDACLYLNQNFDFISFPAELTTGSSIMPHKKNPDVFELIRSHCNRIKALPNEIMLMTTNLPSGYHRDLQLLKEHLFPAFTTLKDCIRMATLMLGNISIRTGIMEEEKYRYAFSVEEVNKLVLRGIPFRDAYKQVGMAIEEGKFTYDTSLAHVHEGSIGNLCNEQIGSMMKNTVQDFGFEKVNQAIDQLLASGGA</sequence>
<dbReference type="PANTHER" id="PTHR43814:SF1">
    <property type="entry name" value="ARGININOSUCCINATE LYASE"/>
    <property type="match status" value="1"/>
</dbReference>
<name>A0A1T4LZT3_9BACT</name>
<dbReference type="InterPro" id="IPR024083">
    <property type="entry name" value="Fumarase/histidase_N"/>
</dbReference>
<dbReference type="GO" id="GO:0004056">
    <property type="term" value="F:argininosuccinate lyase activity"/>
    <property type="evidence" value="ECO:0007669"/>
    <property type="project" value="UniProtKB-UniRule"/>
</dbReference>
<dbReference type="SUPFAM" id="SSF48557">
    <property type="entry name" value="L-aspartase-like"/>
    <property type="match status" value="1"/>
</dbReference>
<keyword evidence="4 5" id="KW-0055">Arginine biosynthesis</keyword>
<dbReference type="HAMAP" id="MF_00006">
    <property type="entry name" value="Arg_succ_lyase"/>
    <property type="match status" value="1"/>
</dbReference>
<gene>
    <name evidence="5" type="primary">argH</name>
    <name evidence="7" type="ORF">SAMN04488132_10379</name>
</gene>
<dbReference type="GO" id="GO:0005829">
    <property type="term" value="C:cytosol"/>
    <property type="evidence" value="ECO:0007669"/>
    <property type="project" value="TreeGrafter"/>
</dbReference>
<dbReference type="InterPro" id="IPR000362">
    <property type="entry name" value="Fumarate_lyase_fam"/>
</dbReference>
<dbReference type="NCBIfam" id="TIGR00838">
    <property type="entry name" value="argH"/>
    <property type="match status" value="1"/>
</dbReference>
<keyword evidence="8" id="KW-1185">Reference proteome</keyword>
<dbReference type="Gene3D" id="1.10.40.30">
    <property type="entry name" value="Fumarase/aspartase (C-terminal domain)"/>
    <property type="match status" value="1"/>
</dbReference>
<feature type="domain" description="Fumarate lyase N-terminal" evidence="6">
    <location>
        <begin position="33"/>
        <end position="299"/>
    </location>
</feature>
<proteinExistence type="inferred from homology"/>
<organism evidence="7 8">
    <name type="scientific">Sediminibacterium ginsengisoli</name>
    <dbReference type="NCBI Taxonomy" id="413434"/>
    <lineage>
        <taxon>Bacteria</taxon>
        <taxon>Pseudomonadati</taxon>
        <taxon>Bacteroidota</taxon>
        <taxon>Chitinophagia</taxon>
        <taxon>Chitinophagales</taxon>
        <taxon>Chitinophagaceae</taxon>
        <taxon>Sediminibacterium</taxon>
    </lineage>
</organism>
<dbReference type="UniPathway" id="UPA00068">
    <property type="reaction ID" value="UER00114"/>
</dbReference>
<comment type="subcellular location">
    <subcellularLocation>
        <location evidence="5">Cytoplasm</location>
    </subcellularLocation>
</comment>
<comment type="similarity">
    <text evidence="5">Belongs to the lyase 1 family. Argininosuccinate lyase subfamily.</text>
</comment>
<comment type="pathway">
    <text evidence="2 5">Amino-acid biosynthesis; L-arginine biosynthesis; L-arginine from L-ornithine and carbamoyl phosphate: step 3/3.</text>
</comment>
<dbReference type="STRING" id="413434.SAMN04488132_10379"/>
<dbReference type="EMBL" id="FUWH01000003">
    <property type="protein sequence ID" value="SJZ60161.1"/>
    <property type="molecule type" value="Genomic_DNA"/>
</dbReference>
<dbReference type="PRINTS" id="PR00149">
    <property type="entry name" value="FUMRATELYASE"/>
</dbReference>
<dbReference type="CDD" id="cd01359">
    <property type="entry name" value="Argininosuccinate_lyase"/>
    <property type="match status" value="1"/>
</dbReference>
<evidence type="ECO:0000313" key="7">
    <source>
        <dbReference type="EMBL" id="SJZ60161.1"/>
    </source>
</evidence>
<accession>A0A1T4LZT3</accession>
<dbReference type="InterPro" id="IPR022761">
    <property type="entry name" value="Fumarate_lyase_N"/>
</dbReference>
<dbReference type="GO" id="GO:0042450">
    <property type="term" value="P:L-arginine biosynthetic process via ornithine"/>
    <property type="evidence" value="ECO:0007669"/>
    <property type="project" value="UniProtKB-UniRule"/>
</dbReference>
<evidence type="ECO:0000256" key="5">
    <source>
        <dbReference type="HAMAP-Rule" id="MF_00006"/>
    </source>
</evidence>
<dbReference type="PANTHER" id="PTHR43814">
    <property type="entry name" value="ARGININOSUCCINATE LYASE"/>
    <property type="match status" value="1"/>
</dbReference>
<evidence type="ECO:0000256" key="2">
    <source>
        <dbReference type="ARBA" id="ARBA00004941"/>
    </source>
</evidence>
<evidence type="ECO:0000256" key="4">
    <source>
        <dbReference type="ARBA" id="ARBA00022571"/>
    </source>
</evidence>
<comment type="catalytic activity">
    <reaction evidence="1 5">
        <text>2-(N(omega)-L-arginino)succinate = fumarate + L-arginine</text>
        <dbReference type="Rhea" id="RHEA:24020"/>
        <dbReference type="ChEBI" id="CHEBI:29806"/>
        <dbReference type="ChEBI" id="CHEBI:32682"/>
        <dbReference type="ChEBI" id="CHEBI:57472"/>
        <dbReference type="EC" id="4.3.2.1"/>
    </reaction>
</comment>
<dbReference type="RefSeq" id="WP_078830584.1">
    <property type="nucleotide sequence ID" value="NZ_FUWH01000003.1"/>
</dbReference>